<protein>
    <submittedName>
        <fullName evidence="3">Type II secretion system protein GspG</fullName>
    </submittedName>
</protein>
<dbReference type="Pfam" id="PF08334">
    <property type="entry name" value="T2SSG"/>
    <property type="match status" value="1"/>
</dbReference>
<proteinExistence type="predicted"/>
<name>A0A934V8F4_9BACT</name>
<gene>
    <name evidence="3" type="ORF">JIN84_00355</name>
</gene>
<reference evidence="3" key="1">
    <citation type="submission" date="2021-01" db="EMBL/GenBank/DDBJ databases">
        <title>Modified the classification status of verrucomicrobia.</title>
        <authorList>
            <person name="Feng X."/>
        </authorList>
    </citation>
    <scope>NUCLEOTIDE SEQUENCE</scope>
    <source>
        <strain evidence="3">JCM 18052</strain>
    </source>
</reference>
<evidence type="ECO:0000313" key="3">
    <source>
        <dbReference type="EMBL" id="MBK1814058.1"/>
    </source>
</evidence>
<dbReference type="Gene3D" id="3.30.700.10">
    <property type="entry name" value="Glycoprotein, Type 4 Pilin"/>
    <property type="match status" value="1"/>
</dbReference>
<organism evidence="3 4">
    <name type="scientific">Luteolibacter yonseiensis</name>
    <dbReference type="NCBI Taxonomy" id="1144680"/>
    <lineage>
        <taxon>Bacteria</taxon>
        <taxon>Pseudomonadati</taxon>
        <taxon>Verrucomicrobiota</taxon>
        <taxon>Verrucomicrobiia</taxon>
        <taxon>Verrucomicrobiales</taxon>
        <taxon>Verrucomicrobiaceae</taxon>
        <taxon>Luteolibacter</taxon>
    </lineage>
</organism>
<dbReference type="SUPFAM" id="SSF54523">
    <property type="entry name" value="Pili subunits"/>
    <property type="match status" value="1"/>
</dbReference>
<accession>A0A934V8F4</accession>
<keyword evidence="4" id="KW-1185">Reference proteome</keyword>
<dbReference type="EMBL" id="JAENIK010000001">
    <property type="protein sequence ID" value="MBK1814058.1"/>
    <property type="molecule type" value="Genomic_DNA"/>
</dbReference>
<feature type="region of interest" description="Disordered" evidence="1">
    <location>
        <begin position="105"/>
        <end position="137"/>
    </location>
</feature>
<comment type="caution">
    <text evidence="3">The sequence shown here is derived from an EMBL/GenBank/DDBJ whole genome shotgun (WGS) entry which is preliminary data.</text>
</comment>
<dbReference type="InterPro" id="IPR045584">
    <property type="entry name" value="Pilin-like"/>
</dbReference>
<feature type="domain" description="Type II secretion system protein GspG C-terminal" evidence="2">
    <location>
        <begin position="40"/>
        <end position="130"/>
    </location>
</feature>
<dbReference type="InterPro" id="IPR013545">
    <property type="entry name" value="T2SS_protein-GspG_C"/>
</dbReference>
<dbReference type="AlphaFoldDB" id="A0A934V8F4"/>
<dbReference type="Proteomes" id="UP000600139">
    <property type="component" value="Unassembled WGS sequence"/>
</dbReference>
<evidence type="ECO:0000256" key="1">
    <source>
        <dbReference type="SAM" id="MobiDB-lite"/>
    </source>
</evidence>
<dbReference type="RefSeq" id="WP_200349024.1">
    <property type="nucleotide sequence ID" value="NZ_BAABHZ010000005.1"/>
</dbReference>
<evidence type="ECO:0000259" key="2">
    <source>
        <dbReference type="Pfam" id="PF08334"/>
    </source>
</evidence>
<evidence type="ECO:0000313" key="4">
    <source>
        <dbReference type="Proteomes" id="UP000600139"/>
    </source>
</evidence>
<sequence>MHPTRSRFKWAIVTTALIAVLGYAAITNLHRFTTPPPAGQTTDPEMQKLEAALATYKQKIGHYPSTVQGLAALVEKPTTDPIPANWTRVLEKLNPDPWGTPYHYKIPGRRSPDKPEIASAGPDTIFGTSDDLVHQMK</sequence>